<proteinExistence type="predicted"/>
<comment type="caution">
    <text evidence="2">The sequence shown here is derived from an EMBL/GenBank/DDBJ whole genome shotgun (WGS) entry which is preliminary data.</text>
</comment>
<sequence length="139" mass="15011">MVLFWSSFHGLEGTSGWAAPTGFLRWGPDGHFPRPQLPSRSLAMLAPSLRRPKGTKVPPPSSLIPRPQSSQRAVEQGMPGRGSDLYEANVECDSHGGRPLQTEGAPPGARPAKSKCGSRHHTATKEALKECKVQCFPKC</sequence>
<accession>A0AAV7PXX9</accession>
<evidence type="ECO:0000313" key="3">
    <source>
        <dbReference type="Proteomes" id="UP001066276"/>
    </source>
</evidence>
<evidence type="ECO:0000256" key="1">
    <source>
        <dbReference type="SAM" id="MobiDB-lite"/>
    </source>
</evidence>
<protein>
    <submittedName>
        <fullName evidence="2">Uncharacterized protein</fullName>
    </submittedName>
</protein>
<dbReference type="AlphaFoldDB" id="A0AAV7PXX9"/>
<gene>
    <name evidence="2" type="ORF">NDU88_010399</name>
</gene>
<dbReference type="EMBL" id="JANPWB010000011">
    <property type="protein sequence ID" value="KAJ1132069.1"/>
    <property type="molecule type" value="Genomic_DNA"/>
</dbReference>
<organism evidence="2 3">
    <name type="scientific">Pleurodeles waltl</name>
    <name type="common">Iberian ribbed newt</name>
    <dbReference type="NCBI Taxonomy" id="8319"/>
    <lineage>
        <taxon>Eukaryota</taxon>
        <taxon>Metazoa</taxon>
        <taxon>Chordata</taxon>
        <taxon>Craniata</taxon>
        <taxon>Vertebrata</taxon>
        <taxon>Euteleostomi</taxon>
        <taxon>Amphibia</taxon>
        <taxon>Batrachia</taxon>
        <taxon>Caudata</taxon>
        <taxon>Salamandroidea</taxon>
        <taxon>Salamandridae</taxon>
        <taxon>Pleurodelinae</taxon>
        <taxon>Pleurodeles</taxon>
    </lineage>
</organism>
<evidence type="ECO:0000313" key="2">
    <source>
        <dbReference type="EMBL" id="KAJ1132069.1"/>
    </source>
</evidence>
<name>A0AAV7PXX9_PLEWA</name>
<feature type="region of interest" description="Disordered" evidence="1">
    <location>
        <begin position="50"/>
        <end position="123"/>
    </location>
</feature>
<dbReference type="Proteomes" id="UP001066276">
    <property type="component" value="Chromosome 7"/>
</dbReference>
<feature type="compositionally biased region" description="Basic residues" evidence="1">
    <location>
        <begin position="112"/>
        <end position="122"/>
    </location>
</feature>
<keyword evidence="3" id="KW-1185">Reference proteome</keyword>
<reference evidence="2" key="1">
    <citation type="journal article" date="2022" name="bioRxiv">
        <title>Sequencing and chromosome-scale assembly of the giantPleurodeles waltlgenome.</title>
        <authorList>
            <person name="Brown T."/>
            <person name="Elewa A."/>
            <person name="Iarovenko S."/>
            <person name="Subramanian E."/>
            <person name="Araus A.J."/>
            <person name="Petzold A."/>
            <person name="Susuki M."/>
            <person name="Suzuki K.-i.T."/>
            <person name="Hayashi T."/>
            <person name="Toyoda A."/>
            <person name="Oliveira C."/>
            <person name="Osipova E."/>
            <person name="Leigh N.D."/>
            <person name="Simon A."/>
            <person name="Yun M.H."/>
        </authorList>
    </citation>
    <scope>NUCLEOTIDE SEQUENCE</scope>
    <source>
        <strain evidence="2">20211129_DDA</strain>
        <tissue evidence="2">Liver</tissue>
    </source>
</reference>